<accession>A0AAF3F4F3</accession>
<evidence type="ECO:0000256" key="1">
    <source>
        <dbReference type="ARBA" id="ARBA00006056"/>
    </source>
</evidence>
<dbReference type="SUPFAM" id="SSF89733">
    <property type="entry name" value="L-sulfolactate dehydrogenase-like"/>
    <property type="match status" value="1"/>
</dbReference>
<dbReference type="InterPro" id="IPR043144">
    <property type="entry name" value="Mal/L-sulf/L-lact_DH-like_ah"/>
</dbReference>
<dbReference type="GO" id="GO:0016491">
    <property type="term" value="F:oxidoreductase activity"/>
    <property type="evidence" value="ECO:0007669"/>
    <property type="project" value="UniProtKB-KW"/>
</dbReference>
<name>A0AAF3F4F3_9BILA</name>
<dbReference type="Gene3D" id="3.30.1370.60">
    <property type="entry name" value="Hypothetical oxidoreductase yiak, domain 2"/>
    <property type="match status" value="1"/>
</dbReference>
<dbReference type="PANTHER" id="PTHR11091">
    <property type="entry name" value="OXIDOREDUCTASE-RELATED"/>
    <property type="match status" value="1"/>
</dbReference>
<evidence type="ECO:0000313" key="3">
    <source>
        <dbReference type="Proteomes" id="UP000887575"/>
    </source>
</evidence>
<dbReference type="Pfam" id="PF02615">
    <property type="entry name" value="Ldh_2"/>
    <property type="match status" value="1"/>
</dbReference>
<dbReference type="InterPro" id="IPR003767">
    <property type="entry name" value="Malate/L-lactate_DH-like"/>
</dbReference>
<comment type="similarity">
    <text evidence="1">Belongs to the LDH2/MDH2 oxidoreductase family.</text>
</comment>
<dbReference type="InterPro" id="IPR043143">
    <property type="entry name" value="Mal/L-sulf/L-lact_DH-like_NADP"/>
</dbReference>
<keyword evidence="2" id="KW-0560">Oxidoreductase</keyword>
<reference evidence="4" key="1">
    <citation type="submission" date="2024-02" db="UniProtKB">
        <authorList>
            <consortium name="WormBaseParasite"/>
        </authorList>
    </citation>
    <scope>IDENTIFICATION</scope>
</reference>
<evidence type="ECO:0000313" key="4">
    <source>
        <dbReference type="WBParaSite" id="MBELARI_LOCUS21394"/>
    </source>
</evidence>
<dbReference type="AlphaFoldDB" id="A0AAF3F4F3"/>
<dbReference type="WBParaSite" id="MBELARI_LOCUS21394">
    <property type="protein sequence ID" value="MBELARI_LOCUS21394"/>
    <property type="gene ID" value="MBELARI_LOCUS21394"/>
</dbReference>
<sequence length="362" mass="38919">MAQHGERVVPKNEMNRFMMDCLCKVGAEESHAKQLAEVLIEGDYRGHFSHGLNRLDMYVHDFEKHLCRPSGEPIILKEKAGTAWVDGNNLLGPVVGNFCIDLAIKKAKEAGVGWVVAKGSNHFGIAGWYSMRALKEGMMGLSFTNTSPIMFPTRAAKAALGTNPLSLAAPGNGCDSFVLDMATTTVAVGKIEIAARKEMKVPESWGVSEGGATSTDPEKILRGGGLLPVGGAELSGGYKGYGMAALVEIFCGILGGAKWGPNVRKWMSASEDANLGQCFIAVDPEAFAPGFTDRMQELMDTLRSLPEAEVGNSVEVAGDVERRHTVLCDRLGGIPYHPNQIKFANDLAERLGVEKPRILSEL</sequence>
<protein>
    <submittedName>
        <fullName evidence="4">Malate dehydrogenase</fullName>
    </submittedName>
</protein>
<dbReference type="PANTHER" id="PTHR11091:SF0">
    <property type="entry name" value="MALATE DEHYDROGENASE"/>
    <property type="match status" value="1"/>
</dbReference>
<dbReference type="Gene3D" id="1.10.1530.10">
    <property type="match status" value="1"/>
</dbReference>
<evidence type="ECO:0000256" key="2">
    <source>
        <dbReference type="ARBA" id="ARBA00023002"/>
    </source>
</evidence>
<dbReference type="Proteomes" id="UP000887575">
    <property type="component" value="Unassembled WGS sequence"/>
</dbReference>
<keyword evidence="3" id="KW-1185">Reference proteome</keyword>
<dbReference type="InterPro" id="IPR036111">
    <property type="entry name" value="Mal/L-sulfo/L-lacto_DH-like_sf"/>
</dbReference>
<proteinExistence type="inferred from homology"/>
<organism evidence="3 4">
    <name type="scientific">Mesorhabditis belari</name>
    <dbReference type="NCBI Taxonomy" id="2138241"/>
    <lineage>
        <taxon>Eukaryota</taxon>
        <taxon>Metazoa</taxon>
        <taxon>Ecdysozoa</taxon>
        <taxon>Nematoda</taxon>
        <taxon>Chromadorea</taxon>
        <taxon>Rhabditida</taxon>
        <taxon>Rhabditina</taxon>
        <taxon>Rhabditomorpha</taxon>
        <taxon>Rhabditoidea</taxon>
        <taxon>Rhabditidae</taxon>
        <taxon>Mesorhabditinae</taxon>
        <taxon>Mesorhabditis</taxon>
    </lineage>
</organism>